<accession>A0A4Q7E4R9</accession>
<protein>
    <submittedName>
        <fullName evidence="7">SulP family inorganic anion transporter</fullName>
    </submittedName>
</protein>
<feature type="transmembrane region" description="Helical" evidence="5">
    <location>
        <begin position="277"/>
        <end position="299"/>
    </location>
</feature>
<evidence type="ECO:0000256" key="4">
    <source>
        <dbReference type="ARBA" id="ARBA00023136"/>
    </source>
</evidence>
<feature type="transmembrane region" description="Helical" evidence="5">
    <location>
        <begin position="159"/>
        <end position="177"/>
    </location>
</feature>
<evidence type="ECO:0000256" key="5">
    <source>
        <dbReference type="SAM" id="Phobius"/>
    </source>
</evidence>
<evidence type="ECO:0000313" key="8">
    <source>
        <dbReference type="Proteomes" id="UP000292459"/>
    </source>
</evidence>
<dbReference type="InterPro" id="IPR011547">
    <property type="entry name" value="SLC26A/SulP_dom"/>
</dbReference>
<feature type="transmembrane region" description="Helical" evidence="5">
    <location>
        <begin position="135"/>
        <end position="153"/>
    </location>
</feature>
<dbReference type="Proteomes" id="UP000292459">
    <property type="component" value="Unassembled WGS sequence"/>
</dbReference>
<dbReference type="GO" id="GO:0016020">
    <property type="term" value="C:membrane"/>
    <property type="evidence" value="ECO:0007669"/>
    <property type="project" value="UniProtKB-SubCell"/>
</dbReference>
<keyword evidence="4 5" id="KW-0472">Membrane</keyword>
<comment type="caution">
    <text evidence="7">The sequence shown here is derived from an EMBL/GenBank/DDBJ whole genome shotgun (WGS) entry which is preliminary data.</text>
</comment>
<dbReference type="SUPFAM" id="SSF52091">
    <property type="entry name" value="SpoIIaa-like"/>
    <property type="match status" value="1"/>
</dbReference>
<sequence>MSDDFAKERSVTTSTWFNATQLRRDWFSNVPRDLLAGTVVALALIPEAIAFSIIAGVDPKVGLYASFIIAVVTAFVGGRPGLISAATGAMALLMVYLVKDYGLQYLFAATILTGIFQILFGVLKLGKQMKFVPRAVMVGFVNALAILIFQAQLPQLQGVSWVVYAMVAIGLAIIYVLPRITQLVPSPLVAIIVLTLAAITLNLNVPTVGDMGELPTTPPVFLLPQVPLNLETLQIIVPVSATMAIVGLLESLLTASLVDELTDTPSDKNQEAKGQGIANIITGFFGGMAGCAMIGQSVINIQSGGRKRLSTLSAGVFLLFFILALGRWVSQIPMAALVAVMIMVSIGTFNWASIKNVRRIPKSETAVMVTTVIITIYTHNLAIGVIVGIALSTVFFSNKIAQVVFVDSVLSEDGMERTYKVAGQLFFVSVEEFLNAFDFEEDLERVIVDFSHAHLWDQSAVNAIDRVVLKFRRHGADVELLGINDASQSLLNRLATHNDPNALNNLADH</sequence>
<feature type="transmembrane region" description="Helical" evidence="5">
    <location>
        <begin position="311"/>
        <end position="329"/>
    </location>
</feature>
<dbReference type="PANTHER" id="PTHR43310">
    <property type="entry name" value="SULFATE TRANSPORTER YBAR-RELATED"/>
    <property type="match status" value="1"/>
</dbReference>
<evidence type="ECO:0000256" key="2">
    <source>
        <dbReference type="ARBA" id="ARBA00022692"/>
    </source>
</evidence>
<dbReference type="PANTHER" id="PTHR43310:SF1">
    <property type="entry name" value="SULFATE TRANSPORTER YBAR-RELATED"/>
    <property type="match status" value="1"/>
</dbReference>
<dbReference type="Gene3D" id="3.30.750.24">
    <property type="entry name" value="STAS domain"/>
    <property type="match status" value="1"/>
</dbReference>
<keyword evidence="8" id="KW-1185">Reference proteome</keyword>
<organism evidence="7 8">
    <name type="scientific">Leptolyngbya iicbica LK</name>
    <dbReference type="NCBI Taxonomy" id="2294035"/>
    <lineage>
        <taxon>Bacteria</taxon>
        <taxon>Bacillati</taxon>
        <taxon>Cyanobacteriota</taxon>
        <taxon>Cyanophyceae</taxon>
        <taxon>Leptolyngbyales</taxon>
        <taxon>Leptolyngbyaceae</taxon>
        <taxon>Leptolyngbya group</taxon>
        <taxon>Leptolyngbya</taxon>
        <taxon>Leptolyngbya iicbica</taxon>
    </lineage>
</organism>
<dbReference type="OrthoDB" id="9771198at2"/>
<dbReference type="InterPro" id="IPR052706">
    <property type="entry name" value="Membrane-Transporter-like"/>
</dbReference>
<dbReference type="InterPro" id="IPR036513">
    <property type="entry name" value="STAS_dom_sf"/>
</dbReference>
<name>A0A4Q7E4R9_9CYAN</name>
<gene>
    <name evidence="7" type="ORF">DYY88_16705</name>
</gene>
<evidence type="ECO:0000256" key="1">
    <source>
        <dbReference type="ARBA" id="ARBA00004141"/>
    </source>
</evidence>
<feature type="transmembrane region" description="Helical" evidence="5">
    <location>
        <begin position="34"/>
        <end position="55"/>
    </location>
</feature>
<feature type="transmembrane region" description="Helical" evidence="5">
    <location>
        <begin position="61"/>
        <end position="77"/>
    </location>
</feature>
<comment type="subcellular location">
    <subcellularLocation>
        <location evidence="1">Membrane</location>
        <topology evidence="1">Multi-pass membrane protein</topology>
    </subcellularLocation>
</comment>
<feature type="transmembrane region" description="Helical" evidence="5">
    <location>
        <begin position="104"/>
        <end position="123"/>
    </location>
</feature>
<evidence type="ECO:0000313" key="7">
    <source>
        <dbReference type="EMBL" id="RZM77283.1"/>
    </source>
</evidence>
<feature type="domain" description="STAS" evidence="6">
    <location>
        <begin position="419"/>
        <end position="509"/>
    </location>
</feature>
<evidence type="ECO:0000256" key="3">
    <source>
        <dbReference type="ARBA" id="ARBA00022989"/>
    </source>
</evidence>
<dbReference type="EMBL" id="QVFV01000004">
    <property type="protein sequence ID" value="RZM77283.1"/>
    <property type="molecule type" value="Genomic_DNA"/>
</dbReference>
<reference evidence="7 8" key="1">
    <citation type="submission" date="2018-11" db="EMBL/GenBank/DDBJ databases">
        <title>Whole genome sequencing of an environmental sample.</title>
        <authorList>
            <person name="Sarangi A.N."/>
            <person name="Singh D."/>
            <person name="Tripathy S."/>
        </authorList>
    </citation>
    <scope>NUCLEOTIDE SEQUENCE [LARGE SCALE GENOMIC DNA]</scope>
    <source>
        <strain evidence="7 8">Lakshadweep</strain>
    </source>
</reference>
<evidence type="ECO:0000259" key="6">
    <source>
        <dbReference type="PROSITE" id="PS50801"/>
    </source>
</evidence>
<dbReference type="PROSITE" id="PS50801">
    <property type="entry name" value="STAS"/>
    <property type="match status" value="1"/>
</dbReference>
<feature type="transmembrane region" description="Helical" evidence="5">
    <location>
        <begin position="184"/>
        <end position="205"/>
    </location>
</feature>
<feature type="transmembrane region" description="Helical" evidence="5">
    <location>
        <begin position="335"/>
        <end position="354"/>
    </location>
</feature>
<dbReference type="AlphaFoldDB" id="A0A4Q7E4R9"/>
<proteinExistence type="predicted"/>
<feature type="transmembrane region" description="Helical" evidence="5">
    <location>
        <begin position="366"/>
        <end position="396"/>
    </location>
</feature>
<dbReference type="CDD" id="cd07042">
    <property type="entry name" value="STAS_SulP_like_sulfate_transporter"/>
    <property type="match status" value="1"/>
</dbReference>
<dbReference type="InterPro" id="IPR002645">
    <property type="entry name" value="STAS_dom"/>
</dbReference>
<keyword evidence="2 5" id="KW-0812">Transmembrane</keyword>
<dbReference type="Pfam" id="PF01740">
    <property type="entry name" value="STAS"/>
    <property type="match status" value="1"/>
</dbReference>
<dbReference type="Pfam" id="PF00916">
    <property type="entry name" value="Sulfate_transp"/>
    <property type="match status" value="1"/>
</dbReference>
<keyword evidence="3 5" id="KW-1133">Transmembrane helix</keyword>